<dbReference type="GO" id="GO:0005975">
    <property type="term" value="P:carbohydrate metabolic process"/>
    <property type="evidence" value="ECO:0007669"/>
    <property type="project" value="UniProtKB-ARBA"/>
</dbReference>
<dbReference type="InterPro" id="IPR013783">
    <property type="entry name" value="Ig-like_fold"/>
</dbReference>
<evidence type="ECO:0000256" key="3">
    <source>
        <dbReference type="ARBA" id="ARBA00022490"/>
    </source>
</evidence>
<feature type="domain" description="MAM" evidence="8">
    <location>
        <begin position="37"/>
        <end position="203"/>
    </location>
</feature>
<dbReference type="PROSITE" id="PS50060">
    <property type="entry name" value="MAM_2"/>
    <property type="match status" value="1"/>
</dbReference>
<dbReference type="SMART" id="SM00560">
    <property type="entry name" value="LamGL"/>
    <property type="match status" value="1"/>
</dbReference>
<dbReference type="InterPro" id="IPR058515">
    <property type="entry name" value="DUF8202"/>
</dbReference>
<evidence type="ECO:0000256" key="5">
    <source>
        <dbReference type="ARBA" id="ARBA00023069"/>
    </source>
</evidence>
<dbReference type="Gene3D" id="2.60.120.200">
    <property type="match status" value="2"/>
</dbReference>
<gene>
    <name evidence="9" type="ORF">GCM10007962_08760</name>
</gene>
<dbReference type="InterPro" id="IPR053879">
    <property type="entry name" value="HYDIN_VesB_CFA65-like_Ig"/>
</dbReference>
<dbReference type="EMBL" id="BMNR01000002">
    <property type="protein sequence ID" value="GGK16739.1"/>
    <property type="molecule type" value="Genomic_DNA"/>
</dbReference>
<dbReference type="SUPFAM" id="SSF49899">
    <property type="entry name" value="Concanavalin A-like lectins/glucanases"/>
    <property type="match status" value="2"/>
</dbReference>
<dbReference type="InterPro" id="IPR013320">
    <property type="entry name" value="ConA-like_dom_sf"/>
</dbReference>
<evidence type="ECO:0000313" key="10">
    <source>
        <dbReference type="Proteomes" id="UP000612329"/>
    </source>
</evidence>
<dbReference type="NCBIfam" id="NF038128">
    <property type="entry name" value="choice_anch_J"/>
    <property type="match status" value="1"/>
</dbReference>
<evidence type="ECO:0000256" key="1">
    <source>
        <dbReference type="ARBA" id="ARBA00004138"/>
    </source>
</evidence>
<protein>
    <recommendedName>
        <fullName evidence="8">MAM domain-containing protein</fullName>
    </recommendedName>
</protein>
<dbReference type="PANTHER" id="PTHR23282">
    <property type="entry name" value="APICAL ENDOSOMAL GLYCOPROTEIN PRECURSOR"/>
    <property type="match status" value="1"/>
</dbReference>
<evidence type="ECO:0000313" key="9">
    <source>
        <dbReference type="EMBL" id="GGK16739.1"/>
    </source>
</evidence>
<keyword evidence="5" id="KW-0969">Cilium</keyword>
<dbReference type="Pfam" id="PF13385">
    <property type="entry name" value="Laminin_G_3"/>
    <property type="match status" value="1"/>
</dbReference>
<keyword evidence="4" id="KW-0732">Signal</keyword>
<keyword evidence="10" id="KW-1185">Reference proteome</keyword>
<dbReference type="InterPro" id="IPR000998">
    <property type="entry name" value="MAM_dom"/>
</dbReference>
<comment type="subcellular location">
    <subcellularLocation>
        <location evidence="1">Cell projection</location>
        <location evidence="1">Cilium</location>
    </subcellularLocation>
    <subcellularLocation>
        <location evidence="2">Cytoplasm</location>
    </subcellularLocation>
</comment>
<dbReference type="GO" id="GO:0004553">
    <property type="term" value="F:hydrolase activity, hydrolyzing O-glycosyl compounds"/>
    <property type="evidence" value="ECO:0007669"/>
    <property type="project" value="UniProtKB-ARBA"/>
</dbReference>
<evidence type="ECO:0000259" key="8">
    <source>
        <dbReference type="PROSITE" id="PS50060"/>
    </source>
</evidence>
<dbReference type="Gene3D" id="2.60.40.10">
    <property type="entry name" value="Immunoglobulins"/>
    <property type="match status" value="2"/>
</dbReference>
<keyword evidence="3" id="KW-0963">Cytoplasm</keyword>
<dbReference type="InterPro" id="IPR006558">
    <property type="entry name" value="LamG-like"/>
</dbReference>
<keyword evidence="7" id="KW-0966">Cell projection</keyword>
<dbReference type="InterPro" id="IPR051560">
    <property type="entry name" value="MAM_domain-containing"/>
</dbReference>
<dbReference type="GO" id="GO:0005737">
    <property type="term" value="C:cytoplasm"/>
    <property type="evidence" value="ECO:0007669"/>
    <property type="project" value="UniProtKB-SubCell"/>
</dbReference>
<organism evidence="9 10">
    <name type="scientific">Yeosuana aromativorans</name>
    <dbReference type="NCBI Taxonomy" id="288019"/>
    <lineage>
        <taxon>Bacteria</taxon>
        <taxon>Pseudomonadati</taxon>
        <taxon>Bacteroidota</taxon>
        <taxon>Flavobacteriia</taxon>
        <taxon>Flavobacteriales</taxon>
        <taxon>Flavobacteriaceae</taxon>
        <taxon>Yeosuana</taxon>
    </lineage>
</organism>
<evidence type="ECO:0000256" key="2">
    <source>
        <dbReference type="ARBA" id="ARBA00004496"/>
    </source>
</evidence>
<evidence type="ECO:0000256" key="7">
    <source>
        <dbReference type="ARBA" id="ARBA00023273"/>
    </source>
</evidence>
<dbReference type="Proteomes" id="UP000612329">
    <property type="component" value="Unassembled WGS sequence"/>
</dbReference>
<name>A0A8J3FF63_9FLAO</name>
<evidence type="ECO:0000256" key="4">
    <source>
        <dbReference type="ARBA" id="ARBA00022729"/>
    </source>
</evidence>
<dbReference type="Pfam" id="PF22544">
    <property type="entry name" value="HYDIN_VesB_CFA65-like_Ig"/>
    <property type="match status" value="1"/>
</dbReference>
<dbReference type="RefSeq" id="WP_188650427.1">
    <property type="nucleotide sequence ID" value="NZ_BMNR01000002.1"/>
</dbReference>
<dbReference type="Pfam" id="PF26628">
    <property type="entry name" value="DUF8202"/>
    <property type="match status" value="1"/>
</dbReference>
<dbReference type="PANTHER" id="PTHR23282:SF101">
    <property type="entry name" value="MAM DOMAIN-CONTAINING PROTEIN"/>
    <property type="match status" value="1"/>
</dbReference>
<keyword evidence="6" id="KW-1015">Disulfide bond</keyword>
<sequence length="1807" mass="195144">MKHYINNFKLYCFIACVFISYKSISQTCTTTVSTFPYSEGFESGIGGWIQDSGDNFDWIRDSGGTPSSNTGPSTGHSSTWYMYTEASSNNNNTGNLISPCFDLTSASAATFSFWYHMYGSDMGTLNVELSTDNGSTYPFNLWSQTGQVQTSNGQAYNQVSLDLSSYVGQIIKIRFRGVTGNNYRSDMAIDDVAVTATIIPMPEINITGSGNSIVSGDITPSASDDTDFGNVDITIGTNANTFTIQNTGTATLNLTGSSPYVAISGTNAADFTVTGIPSTSIATGSSTTFTITFNPSAIGLRSATVTIANNDGNENPYTFTVQGNGTSAVQEINVLGNSNSIVNGDSSPTTLDDTDFGNTDITVGSVVHTFTIENLGTVTNLNLTSGSPYVVVSGVDASDFTVTTIPTTPITASSSTTFNITFNPSSTGLKSATLTIANDDLDESIYSFDIQGTGVIIKAPGGVDTNLELWLKGNAGLGYTNGQPVTTWQDQTSNAYNATAPVAGVEPTYRDDPAYNINFNPVVDFDNSYSTFTLDTDFSFDNTSTEFLQGSGGFYSEDIFVVLIPDTTINSSFGSMDVFCGDENIAANETDATGIGLGAYSVRFSGEIISYAHGTTSGGLGYGVAETGTGSTYSNAGIINVRNNTAVTQQELYYNAKNIETIQNDVPDFANVNNTRYWIGRSEGWEATTDARIAEIITYSSRKNDTDLTQERNRIQSYLAIKYGITLGTNGTSQDYVDSSGNVIWDQSANSGFNYDIAGIGRDDISELNQKQSSSINNATDGTGPIQGILTIGLTDIYNTNNENISTNPTTLNNKEFLVWGDNGADLNLAAMGVSVNMSAGITPALSTPVSFVAMQRIWKVVENGGDIPSCKVRIPQNAVRNISPPGSYLMFISDTGIFDPTSDYRVMTSDGNGNLEANYDFDGTKYITFGYAPQVVAERSINFDGVADYIDMENNLDLNPSAFTISAWVKRDTGTVNASILSKRDATYTEGYDFKINGSGQFEFDLNGGAATLTSSVAIPENEWHQLSVIYNAGTATLYIDGVADTSASSLPAPIATSQSFYIAAAGKNTPTDFFAGNIDEVRVWDTALTEAQLRYIMNQEIIDNSLALVYGNVLPTSITKNEISSIPWSDLAGYYPMSVYTYTNTNDMSGNGHQGALRNLDTVDRQTAPLPYQTQASGPWDTDATWLNNSVQSLPNDVSIIDGTTPIDWNIVEINHDVSIKTKSSLGRERSVQGLIINSGNLLVDGDTACGCGNGLTITHYLKLNGTIDLEGESQLIQTTGSDLDPTSSGTLQRDQQGTKDLYTYNYWSSPVGISNTTTNNNSYKLPDVLKDGSVPTNPLPITFLTSGYDGSPGTPGVTPISIADYWIWKYANKTSDSYPLWQHVRSTGTILAGEGFTMKGVQNTGGAISLEQNYVFKGKPNNGDISLTLSPGNDYLIGNPYASALDADEFILDNINSSGGRATSDIFDGALYFWEHFASSTHILREYQGGYGTYNLMGATKAISNDARINATGTTGTKTPQRYIPVSQGFFVTADTGGTLTFKNSQRIFKTEASDPSLFIKPIGNIKGSQPNSKKGDTREKIKLLFDSPKGYHRQLLTGIDNHASNGIDVGYDAPLIEDNVEDIYWTVNDKKFIIQAVNNFNDDQILPLGMKINKKGLATIKIDTLENIPANLSIFIKDKELNLIHDLKESNYQVYLNPGVITDRFEIVFNTKQDTTLSTDEKAKDLLNVFYSNEESSLILQNPNLKQIQSAELLNILGQSIIKFKTIEQVSYQKLKTKHLVTGTYIIELKTIDGSITKKVIIQ</sequence>
<proteinExistence type="predicted"/>
<dbReference type="NCBIfam" id="NF012200">
    <property type="entry name" value="choice_anch_D"/>
    <property type="match status" value="2"/>
</dbReference>
<dbReference type="CDD" id="cd06263">
    <property type="entry name" value="MAM"/>
    <property type="match status" value="1"/>
</dbReference>
<comment type="caution">
    <text evidence="9">The sequence shown here is derived from an EMBL/GenBank/DDBJ whole genome shotgun (WGS) entry which is preliminary data.</text>
</comment>
<dbReference type="InterPro" id="IPR026444">
    <property type="entry name" value="Secre_tail"/>
</dbReference>
<dbReference type="GO" id="GO:0016020">
    <property type="term" value="C:membrane"/>
    <property type="evidence" value="ECO:0007669"/>
    <property type="project" value="InterPro"/>
</dbReference>
<dbReference type="NCBIfam" id="TIGR04183">
    <property type="entry name" value="Por_Secre_tail"/>
    <property type="match status" value="1"/>
</dbReference>
<dbReference type="Pfam" id="PF00629">
    <property type="entry name" value="MAM"/>
    <property type="match status" value="1"/>
</dbReference>
<evidence type="ECO:0000256" key="6">
    <source>
        <dbReference type="ARBA" id="ARBA00023157"/>
    </source>
</evidence>
<dbReference type="SMART" id="SM00137">
    <property type="entry name" value="MAM"/>
    <property type="match status" value="1"/>
</dbReference>
<reference evidence="9" key="1">
    <citation type="journal article" date="2014" name="Int. J. Syst. Evol. Microbiol.">
        <title>Complete genome sequence of Corynebacterium casei LMG S-19264T (=DSM 44701T), isolated from a smear-ripened cheese.</title>
        <authorList>
            <consortium name="US DOE Joint Genome Institute (JGI-PGF)"/>
            <person name="Walter F."/>
            <person name="Albersmeier A."/>
            <person name="Kalinowski J."/>
            <person name="Ruckert C."/>
        </authorList>
    </citation>
    <scope>NUCLEOTIDE SEQUENCE</scope>
    <source>
        <strain evidence="9">JCM 12862</strain>
    </source>
</reference>
<accession>A0A8J3FF63</accession>
<reference evidence="9" key="2">
    <citation type="submission" date="2020-09" db="EMBL/GenBank/DDBJ databases">
        <authorList>
            <person name="Sun Q."/>
            <person name="Ohkuma M."/>
        </authorList>
    </citation>
    <scope>NUCLEOTIDE SEQUENCE</scope>
    <source>
        <strain evidence="9">JCM 12862</strain>
    </source>
</reference>